<keyword evidence="1" id="KW-0472">Membrane</keyword>
<keyword evidence="3" id="KW-1185">Reference proteome</keyword>
<keyword evidence="1" id="KW-0812">Transmembrane</keyword>
<accession>J3MIA1</accession>
<dbReference type="Proteomes" id="UP000006038">
    <property type="component" value="Chromosome 7"/>
</dbReference>
<evidence type="ECO:0000313" key="3">
    <source>
        <dbReference type="Proteomes" id="UP000006038"/>
    </source>
</evidence>
<keyword evidence="1" id="KW-1133">Transmembrane helix</keyword>
<dbReference type="EnsemblPlants" id="OB07G11330.1">
    <property type="protein sequence ID" value="OB07G11330.1"/>
    <property type="gene ID" value="OB07G11330"/>
</dbReference>
<sequence length="95" mass="11682">RRRRFLHAVSRRRKSRARHEHEAFLFHLLRLFSSICSRNLQLCALYFLYFFLPLLIFIHFSTRLFIFICKPRPKNLLVWLARISIEIEVKKECSF</sequence>
<dbReference type="Gramene" id="OB07G11330.1">
    <property type="protein sequence ID" value="OB07G11330.1"/>
    <property type="gene ID" value="OB07G11330"/>
</dbReference>
<proteinExistence type="predicted"/>
<reference evidence="2" key="2">
    <citation type="submission" date="2013-04" db="UniProtKB">
        <authorList>
            <consortium name="EnsemblPlants"/>
        </authorList>
    </citation>
    <scope>IDENTIFICATION</scope>
</reference>
<reference evidence="2" key="1">
    <citation type="journal article" date="2013" name="Nat. Commun.">
        <title>Whole-genome sequencing of Oryza brachyantha reveals mechanisms underlying Oryza genome evolution.</title>
        <authorList>
            <person name="Chen J."/>
            <person name="Huang Q."/>
            <person name="Gao D."/>
            <person name="Wang J."/>
            <person name="Lang Y."/>
            <person name="Liu T."/>
            <person name="Li B."/>
            <person name="Bai Z."/>
            <person name="Luis Goicoechea J."/>
            <person name="Liang C."/>
            <person name="Chen C."/>
            <person name="Zhang W."/>
            <person name="Sun S."/>
            <person name="Liao Y."/>
            <person name="Zhang X."/>
            <person name="Yang L."/>
            <person name="Song C."/>
            <person name="Wang M."/>
            <person name="Shi J."/>
            <person name="Liu G."/>
            <person name="Liu J."/>
            <person name="Zhou H."/>
            <person name="Zhou W."/>
            <person name="Yu Q."/>
            <person name="An N."/>
            <person name="Chen Y."/>
            <person name="Cai Q."/>
            <person name="Wang B."/>
            <person name="Liu B."/>
            <person name="Min J."/>
            <person name="Huang Y."/>
            <person name="Wu H."/>
            <person name="Li Z."/>
            <person name="Zhang Y."/>
            <person name="Yin Y."/>
            <person name="Song W."/>
            <person name="Jiang J."/>
            <person name="Jackson S.A."/>
            <person name="Wing R.A."/>
            <person name="Wang J."/>
            <person name="Chen M."/>
        </authorList>
    </citation>
    <scope>NUCLEOTIDE SEQUENCE [LARGE SCALE GENOMIC DNA]</scope>
    <source>
        <strain evidence="2">cv. IRGC 101232</strain>
    </source>
</reference>
<dbReference type="HOGENOM" id="CLU_2378915_0_0_1"/>
<feature type="transmembrane region" description="Helical" evidence="1">
    <location>
        <begin position="46"/>
        <end position="66"/>
    </location>
</feature>
<organism evidence="2">
    <name type="scientific">Oryza brachyantha</name>
    <name type="common">malo sina</name>
    <dbReference type="NCBI Taxonomy" id="4533"/>
    <lineage>
        <taxon>Eukaryota</taxon>
        <taxon>Viridiplantae</taxon>
        <taxon>Streptophyta</taxon>
        <taxon>Embryophyta</taxon>
        <taxon>Tracheophyta</taxon>
        <taxon>Spermatophyta</taxon>
        <taxon>Magnoliopsida</taxon>
        <taxon>Liliopsida</taxon>
        <taxon>Poales</taxon>
        <taxon>Poaceae</taxon>
        <taxon>BOP clade</taxon>
        <taxon>Oryzoideae</taxon>
        <taxon>Oryzeae</taxon>
        <taxon>Oryzinae</taxon>
        <taxon>Oryza</taxon>
    </lineage>
</organism>
<evidence type="ECO:0000256" key="1">
    <source>
        <dbReference type="SAM" id="Phobius"/>
    </source>
</evidence>
<protein>
    <submittedName>
        <fullName evidence="2">Uncharacterized protein</fullName>
    </submittedName>
</protein>
<name>J3MIA1_ORYBR</name>
<evidence type="ECO:0000313" key="2">
    <source>
        <dbReference type="EnsemblPlants" id="OB07G11330.1"/>
    </source>
</evidence>
<dbReference type="AlphaFoldDB" id="J3MIA1"/>